<sequence length="283" mass="31653">MSPNNSVGRRLAGENALWHPSAYDSIRVQRLENFLAPLDFSVVSCKLRGHVGNDCAKARLDVSGGGELDPADGRIAREWEGGTFYEGVFAINYRIALRRQNEKLTPPFNHVVLGTASALTDESRREALVQDRDELIVCRGVDEDVFEKDHDSVREEAQQFMLQIQEKSIEYEPEHKLSLILGYIPGRITNTLDRLIALYRPNSVVSAPQAIPSCPHRRQSMLGRHRHTRPSSDVRERRRQFFLPLPHAICARACEPVGRRLSSAAGSSFMSAPHAIYAGRAGS</sequence>
<keyword evidence="2" id="KW-1185">Reference proteome</keyword>
<proteinExistence type="predicted"/>
<dbReference type="EMBL" id="JARKIE010000639">
    <property type="protein sequence ID" value="KAJ7622969.1"/>
    <property type="molecule type" value="Genomic_DNA"/>
</dbReference>
<dbReference type="AlphaFoldDB" id="A0AAD7BJT2"/>
<evidence type="ECO:0000313" key="1">
    <source>
        <dbReference type="EMBL" id="KAJ7622969.1"/>
    </source>
</evidence>
<dbReference type="Proteomes" id="UP001221757">
    <property type="component" value="Unassembled WGS sequence"/>
</dbReference>
<protein>
    <submittedName>
        <fullName evidence="1">Uncharacterized protein</fullName>
    </submittedName>
</protein>
<evidence type="ECO:0000313" key="2">
    <source>
        <dbReference type="Proteomes" id="UP001221757"/>
    </source>
</evidence>
<reference evidence="1" key="1">
    <citation type="submission" date="2023-03" db="EMBL/GenBank/DDBJ databases">
        <title>Massive genome expansion in bonnet fungi (Mycena s.s.) driven by repeated elements and novel gene families across ecological guilds.</title>
        <authorList>
            <consortium name="Lawrence Berkeley National Laboratory"/>
            <person name="Harder C.B."/>
            <person name="Miyauchi S."/>
            <person name="Viragh M."/>
            <person name="Kuo A."/>
            <person name="Thoen E."/>
            <person name="Andreopoulos B."/>
            <person name="Lu D."/>
            <person name="Skrede I."/>
            <person name="Drula E."/>
            <person name="Henrissat B."/>
            <person name="Morin E."/>
            <person name="Kohler A."/>
            <person name="Barry K."/>
            <person name="LaButti K."/>
            <person name="Morin E."/>
            <person name="Salamov A."/>
            <person name="Lipzen A."/>
            <person name="Mereny Z."/>
            <person name="Hegedus B."/>
            <person name="Baldrian P."/>
            <person name="Stursova M."/>
            <person name="Weitz H."/>
            <person name="Taylor A."/>
            <person name="Grigoriev I.V."/>
            <person name="Nagy L.G."/>
            <person name="Martin F."/>
            <person name="Kauserud H."/>
        </authorList>
    </citation>
    <scope>NUCLEOTIDE SEQUENCE</scope>
    <source>
        <strain evidence="1">CBHHK067</strain>
    </source>
</reference>
<organism evidence="1 2">
    <name type="scientific">Mycena rosella</name>
    <name type="common">Pink bonnet</name>
    <name type="synonym">Agaricus rosellus</name>
    <dbReference type="NCBI Taxonomy" id="1033263"/>
    <lineage>
        <taxon>Eukaryota</taxon>
        <taxon>Fungi</taxon>
        <taxon>Dikarya</taxon>
        <taxon>Basidiomycota</taxon>
        <taxon>Agaricomycotina</taxon>
        <taxon>Agaricomycetes</taxon>
        <taxon>Agaricomycetidae</taxon>
        <taxon>Agaricales</taxon>
        <taxon>Marasmiineae</taxon>
        <taxon>Mycenaceae</taxon>
        <taxon>Mycena</taxon>
    </lineage>
</organism>
<gene>
    <name evidence="1" type="ORF">B0H17DRAFT_1219124</name>
</gene>
<comment type="caution">
    <text evidence="1">The sequence shown here is derived from an EMBL/GenBank/DDBJ whole genome shotgun (WGS) entry which is preliminary data.</text>
</comment>
<name>A0AAD7BJT2_MYCRO</name>
<accession>A0AAD7BJT2</accession>